<accession>A0A2S4KRN5</accession>
<dbReference type="PANTHER" id="PTHR43510">
    <property type="entry name" value="AMINOTRANSFERASE FUNCTION, HYPOTHETICAL (EUROFUNG)"/>
    <property type="match status" value="1"/>
</dbReference>
<dbReference type="Gene3D" id="3.40.640.10">
    <property type="entry name" value="Type I PLP-dependent aspartate aminotransferase-like (Major domain)"/>
    <property type="match status" value="1"/>
</dbReference>
<dbReference type="Proteomes" id="UP000237481">
    <property type="component" value="Unassembled WGS sequence"/>
</dbReference>
<organism evidence="4 5">
    <name type="scientific">Tolypocladium paradoxum</name>
    <dbReference type="NCBI Taxonomy" id="94208"/>
    <lineage>
        <taxon>Eukaryota</taxon>
        <taxon>Fungi</taxon>
        <taxon>Dikarya</taxon>
        <taxon>Ascomycota</taxon>
        <taxon>Pezizomycotina</taxon>
        <taxon>Sordariomycetes</taxon>
        <taxon>Hypocreomycetidae</taxon>
        <taxon>Hypocreales</taxon>
        <taxon>Ophiocordycipitaceae</taxon>
        <taxon>Tolypocladium</taxon>
    </lineage>
</organism>
<evidence type="ECO:0000256" key="2">
    <source>
        <dbReference type="ARBA" id="ARBA00022898"/>
    </source>
</evidence>
<dbReference type="GO" id="GO:0030170">
    <property type="term" value="F:pyridoxal phosphate binding"/>
    <property type="evidence" value="ECO:0007669"/>
    <property type="project" value="InterPro"/>
</dbReference>
<evidence type="ECO:0000313" key="4">
    <source>
        <dbReference type="EMBL" id="POR32846.1"/>
    </source>
</evidence>
<proteinExistence type="inferred from homology"/>
<dbReference type="PANTHER" id="PTHR43510:SF1">
    <property type="entry name" value="AMINOTRANSFERASE FUNCTION, HYPOTHETICAL (EUROFUNG)"/>
    <property type="match status" value="1"/>
</dbReference>
<dbReference type="OrthoDB" id="7042322at2759"/>
<dbReference type="CDD" id="cd00609">
    <property type="entry name" value="AAT_like"/>
    <property type="match status" value="1"/>
</dbReference>
<dbReference type="EMBL" id="PKSG01000779">
    <property type="protein sequence ID" value="POR32846.1"/>
    <property type="molecule type" value="Genomic_DNA"/>
</dbReference>
<comment type="similarity">
    <text evidence="1">Belongs to the class-I pyridoxal-phosphate-dependent aminotransferase family.</text>
</comment>
<dbReference type="PROSITE" id="PS00105">
    <property type="entry name" value="AA_TRANSFER_CLASS_1"/>
    <property type="match status" value="1"/>
</dbReference>
<dbReference type="InterPro" id="IPR015421">
    <property type="entry name" value="PyrdxlP-dep_Trfase_major"/>
</dbReference>
<dbReference type="GO" id="GO:0003824">
    <property type="term" value="F:catalytic activity"/>
    <property type="evidence" value="ECO:0007669"/>
    <property type="project" value="InterPro"/>
</dbReference>
<evidence type="ECO:0000256" key="1">
    <source>
        <dbReference type="ARBA" id="ARBA00007441"/>
    </source>
</evidence>
<keyword evidence="5" id="KW-1185">Reference proteome</keyword>
<evidence type="ECO:0000259" key="3">
    <source>
        <dbReference type="Pfam" id="PF00155"/>
    </source>
</evidence>
<dbReference type="InterPro" id="IPR004838">
    <property type="entry name" value="NHTrfase_class1_PyrdxlP-BS"/>
</dbReference>
<name>A0A2S4KRN5_9HYPO</name>
<sequence>MVRVRPFEVEQWMDKYENTPDILNVAETCCSSVSVDDLYELSQDGQGPRPLQTTAKLTYGSIRGSSALRERVASLCHGQDAEHTKLTAEDVIITQGAIAANFLVLYSLIGPGDHVVCVHPTYQQLYSVPESLGAEVSLWRLREDKGYVPDVGELGSLVRKNTKMIIINNPNNPTGAVIPKSVLLDIAEFARKRDLILLSDEVYRPLFHNGFDNNPDAPPSATALGYGKTIVTGSMSKAFSLAGIRVGWVVSRDKAIVSALAAARDYTTISVSQLDDQLASYALSPAVRGPLLDRNISLARRNISMLDSFVRSHSSVCRWVQPVAGTTAFIQFLSGGKPVDDVAFCVDVLEKTKVFFCPGSRCFGQGQEFRGYVRVGYVCETSVLSEALDRLHAYLQRTLS</sequence>
<evidence type="ECO:0000313" key="5">
    <source>
        <dbReference type="Proteomes" id="UP000237481"/>
    </source>
</evidence>
<dbReference type="InterPro" id="IPR015424">
    <property type="entry name" value="PyrdxlP-dep_Trfase"/>
</dbReference>
<dbReference type="InterPro" id="IPR015422">
    <property type="entry name" value="PyrdxlP-dep_Trfase_small"/>
</dbReference>
<gene>
    <name evidence="4" type="ORF">TPAR_06952</name>
</gene>
<dbReference type="Pfam" id="PF00155">
    <property type="entry name" value="Aminotran_1_2"/>
    <property type="match status" value="1"/>
</dbReference>
<dbReference type="InterPro" id="IPR004839">
    <property type="entry name" value="Aminotransferase_I/II_large"/>
</dbReference>
<comment type="caution">
    <text evidence="4">The sequence shown here is derived from an EMBL/GenBank/DDBJ whole genome shotgun (WGS) entry which is preliminary data.</text>
</comment>
<feature type="domain" description="Aminotransferase class I/classII large" evidence="3">
    <location>
        <begin position="57"/>
        <end position="391"/>
    </location>
</feature>
<protein>
    <submittedName>
        <fullName evidence="4">Capreomycidine synthase</fullName>
    </submittedName>
</protein>
<dbReference type="STRING" id="94208.A0A2S4KRN5"/>
<keyword evidence="2" id="KW-0663">Pyridoxal phosphate</keyword>
<dbReference type="Gene3D" id="3.90.1150.10">
    <property type="entry name" value="Aspartate Aminotransferase, domain 1"/>
    <property type="match status" value="1"/>
</dbReference>
<reference evidence="4 5" key="1">
    <citation type="submission" date="2018-01" db="EMBL/GenBank/DDBJ databases">
        <title>Harnessing the power of phylogenomics to disentangle the directionality and signatures of interkingdom host jumping in the parasitic fungal genus Tolypocladium.</title>
        <authorList>
            <person name="Quandt C.A."/>
            <person name="Patterson W."/>
            <person name="Spatafora J.W."/>
        </authorList>
    </citation>
    <scope>NUCLEOTIDE SEQUENCE [LARGE SCALE GENOMIC DNA]</scope>
    <source>
        <strain evidence="4 5">NRBC 100945</strain>
    </source>
</reference>
<dbReference type="AlphaFoldDB" id="A0A2S4KRN5"/>
<dbReference type="SUPFAM" id="SSF53383">
    <property type="entry name" value="PLP-dependent transferases"/>
    <property type="match status" value="1"/>
</dbReference>